<keyword evidence="1" id="KW-0472">Membrane</keyword>
<dbReference type="Gramene" id="CDF35449">
    <property type="protein sequence ID" value="CDF35449"/>
    <property type="gene ID" value="CHC_T00003962001"/>
</dbReference>
<keyword evidence="4" id="KW-1185">Reference proteome</keyword>
<dbReference type="Proteomes" id="UP000012073">
    <property type="component" value="Unassembled WGS sequence"/>
</dbReference>
<evidence type="ECO:0000313" key="3">
    <source>
        <dbReference type="EMBL" id="CDF35449.1"/>
    </source>
</evidence>
<feature type="transmembrane region" description="Helical" evidence="1">
    <location>
        <begin position="87"/>
        <end position="108"/>
    </location>
</feature>
<proteinExistence type="predicted"/>
<keyword evidence="2" id="KW-0732">Signal</keyword>
<dbReference type="GeneID" id="17322981"/>
<evidence type="ECO:0000256" key="2">
    <source>
        <dbReference type="SAM" id="SignalP"/>
    </source>
</evidence>
<feature type="signal peptide" evidence="2">
    <location>
        <begin position="1"/>
        <end position="35"/>
    </location>
</feature>
<gene>
    <name evidence="3" type="ORF">CHC_T00003962001</name>
</gene>
<dbReference type="EMBL" id="HG001730">
    <property type="protein sequence ID" value="CDF35449.1"/>
    <property type="molecule type" value="Genomic_DNA"/>
</dbReference>
<evidence type="ECO:0000313" key="4">
    <source>
        <dbReference type="Proteomes" id="UP000012073"/>
    </source>
</evidence>
<evidence type="ECO:0000256" key="1">
    <source>
        <dbReference type="SAM" id="Phobius"/>
    </source>
</evidence>
<sequence length="283" mass="31859">MLSLRYGRQFRLALATVPLLLVLLTLALDRHPTMGTNLDTCYIRRELEKPAPTFIPMRDGPLHNYSVLVMWISMFLLALLPNGRLKAVYLLTYTSIWFHITYILLAALKAPLYDFACAGRHQFFPNGISGHYCYFIFVALTTPRFARTRLRLNPNTSRLYLAPIALLLTLFTVGGTATLYRTFFHGYHSPRQIALGAALGIFSHSVLDFFQFEDDAEPPITVSLSVLFASSLNALTSYYFLWPHVIAGAAITAGHLRFHAALWLVLLAAAYLRQSADRKVATD</sequence>
<dbReference type="AlphaFoldDB" id="R7QBL7"/>
<keyword evidence="1" id="KW-0812">Transmembrane</keyword>
<name>R7QBL7_CHOCR</name>
<reference evidence="4" key="1">
    <citation type="journal article" date="2013" name="Proc. Natl. Acad. Sci. U.S.A.">
        <title>Genome structure and metabolic features in the red seaweed Chondrus crispus shed light on evolution of the Archaeplastida.</title>
        <authorList>
            <person name="Collen J."/>
            <person name="Porcel B."/>
            <person name="Carre W."/>
            <person name="Ball S.G."/>
            <person name="Chaparro C."/>
            <person name="Tonon T."/>
            <person name="Barbeyron T."/>
            <person name="Michel G."/>
            <person name="Noel B."/>
            <person name="Valentin K."/>
            <person name="Elias M."/>
            <person name="Artiguenave F."/>
            <person name="Arun A."/>
            <person name="Aury J.M."/>
            <person name="Barbosa-Neto J.F."/>
            <person name="Bothwell J.H."/>
            <person name="Bouget F.Y."/>
            <person name="Brillet L."/>
            <person name="Cabello-Hurtado F."/>
            <person name="Capella-Gutierrez S."/>
            <person name="Charrier B."/>
            <person name="Cladiere L."/>
            <person name="Cock J.M."/>
            <person name="Coelho S.M."/>
            <person name="Colleoni C."/>
            <person name="Czjzek M."/>
            <person name="Da Silva C."/>
            <person name="Delage L."/>
            <person name="Denoeud F."/>
            <person name="Deschamps P."/>
            <person name="Dittami S.M."/>
            <person name="Gabaldon T."/>
            <person name="Gachon C.M."/>
            <person name="Groisillier A."/>
            <person name="Herve C."/>
            <person name="Jabbari K."/>
            <person name="Katinka M."/>
            <person name="Kloareg B."/>
            <person name="Kowalczyk N."/>
            <person name="Labadie K."/>
            <person name="Leblanc C."/>
            <person name="Lopez P.J."/>
            <person name="McLachlan D.H."/>
            <person name="Meslet-Cladiere L."/>
            <person name="Moustafa A."/>
            <person name="Nehr Z."/>
            <person name="Nyvall Collen P."/>
            <person name="Panaud O."/>
            <person name="Partensky F."/>
            <person name="Poulain J."/>
            <person name="Rensing S.A."/>
            <person name="Rousvoal S."/>
            <person name="Samson G."/>
            <person name="Symeonidi A."/>
            <person name="Weissenbach J."/>
            <person name="Zambounis A."/>
            <person name="Wincker P."/>
            <person name="Boyen C."/>
        </authorList>
    </citation>
    <scope>NUCLEOTIDE SEQUENCE [LARGE SCALE GENOMIC DNA]</scope>
    <source>
        <strain evidence="4">cv. Stackhouse</strain>
    </source>
</reference>
<feature type="transmembrane region" description="Helical" evidence="1">
    <location>
        <begin position="62"/>
        <end position="80"/>
    </location>
</feature>
<feature type="transmembrane region" description="Helical" evidence="1">
    <location>
        <begin position="128"/>
        <end position="146"/>
    </location>
</feature>
<dbReference type="OMA" id="ISGHYCY"/>
<feature type="transmembrane region" description="Helical" evidence="1">
    <location>
        <begin position="222"/>
        <end position="241"/>
    </location>
</feature>
<feature type="transmembrane region" description="Helical" evidence="1">
    <location>
        <begin position="158"/>
        <end position="180"/>
    </location>
</feature>
<organism evidence="3 4">
    <name type="scientific">Chondrus crispus</name>
    <name type="common">Carrageen Irish moss</name>
    <name type="synonym">Polymorpha crispa</name>
    <dbReference type="NCBI Taxonomy" id="2769"/>
    <lineage>
        <taxon>Eukaryota</taxon>
        <taxon>Rhodophyta</taxon>
        <taxon>Florideophyceae</taxon>
        <taxon>Rhodymeniophycidae</taxon>
        <taxon>Gigartinales</taxon>
        <taxon>Gigartinaceae</taxon>
        <taxon>Chondrus</taxon>
    </lineage>
</organism>
<evidence type="ECO:0008006" key="5">
    <source>
        <dbReference type="Google" id="ProtNLM"/>
    </source>
</evidence>
<protein>
    <recommendedName>
        <fullName evidence="5">Phosphatidic acid phosphatase type 2/haloperoxidase domain-containing protein</fullName>
    </recommendedName>
</protein>
<feature type="transmembrane region" description="Helical" evidence="1">
    <location>
        <begin position="247"/>
        <end position="272"/>
    </location>
</feature>
<keyword evidence="1" id="KW-1133">Transmembrane helix</keyword>
<accession>R7QBL7</accession>
<feature type="chain" id="PRO_5004454487" description="Phosphatidic acid phosphatase type 2/haloperoxidase domain-containing protein" evidence="2">
    <location>
        <begin position="36"/>
        <end position="283"/>
    </location>
</feature>
<dbReference type="RefSeq" id="XP_005715268.1">
    <property type="nucleotide sequence ID" value="XM_005715211.1"/>
</dbReference>
<dbReference type="OrthoDB" id="4763at2759"/>
<dbReference type="KEGG" id="ccp:CHC_T00003962001"/>